<dbReference type="Pfam" id="PF00733">
    <property type="entry name" value="Asn_synthase"/>
    <property type="match status" value="1"/>
</dbReference>
<comment type="pathway">
    <text evidence="1">Amino-acid biosynthesis; L-asparagine biosynthesis; L-asparagine from L-aspartate (L-Gln route): step 1/1.</text>
</comment>
<dbReference type="GO" id="GO:0004066">
    <property type="term" value="F:asparagine synthase (glutamine-hydrolyzing) activity"/>
    <property type="evidence" value="ECO:0007669"/>
    <property type="project" value="UniProtKB-EC"/>
</dbReference>
<dbReference type="EMBL" id="CP163431">
    <property type="protein sequence ID" value="XDQ07549.1"/>
    <property type="molecule type" value="Genomic_DNA"/>
</dbReference>
<dbReference type="InterPro" id="IPR006426">
    <property type="entry name" value="Asn_synth_AEB"/>
</dbReference>
<proteinExistence type="inferred from homology"/>
<dbReference type="SUPFAM" id="SSF52402">
    <property type="entry name" value="Adenine nucleotide alpha hydrolases-like"/>
    <property type="match status" value="1"/>
</dbReference>
<feature type="active site" description="For GATase activity" evidence="9">
    <location>
        <position position="2"/>
    </location>
</feature>
<comment type="catalytic activity">
    <reaction evidence="8">
        <text>L-aspartate + L-glutamine + ATP + H2O = L-asparagine + L-glutamate + AMP + diphosphate + H(+)</text>
        <dbReference type="Rhea" id="RHEA:12228"/>
        <dbReference type="ChEBI" id="CHEBI:15377"/>
        <dbReference type="ChEBI" id="CHEBI:15378"/>
        <dbReference type="ChEBI" id="CHEBI:29985"/>
        <dbReference type="ChEBI" id="CHEBI:29991"/>
        <dbReference type="ChEBI" id="CHEBI:30616"/>
        <dbReference type="ChEBI" id="CHEBI:33019"/>
        <dbReference type="ChEBI" id="CHEBI:58048"/>
        <dbReference type="ChEBI" id="CHEBI:58359"/>
        <dbReference type="ChEBI" id="CHEBI:456215"/>
        <dbReference type="EC" id="6.3.5.4"/>
    </reaction>
</comment>
<dbReference type="NCBIfam" id="TIGR01536">
    <property type="entry name" value="asn_synth_AEB"/>
    <property type="match status" value="1"/>
</dbReference>
<keyword evidence="13" id="KW-0436">Ligase</keyword>
<dbReference type="GO" id="GO:0005524">
    <property type="term" value="F:ATP binding"/>
    <property type="evidence" value="ECO:0007669"/>
    <property type="project" value="UniProtKB-KW"/>
</dbReference>
<keyword evidence="5 10" id="KW-0067">ATP-binding</keyword>
<feature type="binding site" evidence="10">
    <location>
        <position position="103"/>
    </location>
    <ligand>
        <name>L-glutamine</name>
        <dbReference type="ChEBI" id="CHEBI:58359"/>
    </ligand>
</feature>
<feature type="site" description="Important for beta-aspartyl-AMP intermediate formation" evidence="11">
    <location>
        <position position="381"/>
    </location>
</feature>
<evidence type="ECO:0000256" key="7">
    <source>
        <dbReference type="ARBA" id="ARBA00022962"/>
    </source>
</evidence>
<keyword evidence="4 10" id="KW-0547">Nucleotide-binding</keyword>
<reference evidence="13" key="1">
    <citation type="submission" date="2024-07" db="EMBL/GenBank/DDBJ databases">
        <authorList>
            <person name="Yu S.T."/>
        </authorList>
    </citation>
    <scope>NUCLEOTIDE SEQUENCE</scope>
    <source>
        <strain evidence="13">R08</strain>
    </source>
</reference>
<organism evidence="13">
    <name type="scientific">Streptomyces sp. R08</name>
    <dbReference type="NCBI Taxonomy" id="3238624"/>
    <lineage>
        <taxon>Bacteria</taxon>
        <taxon>Bacillati</taxon>
        <taxon>Actinomycetota</taxon>
        <taxon>Actinomycetes</taxon>
        <taxon>Kitasatosporales</taxon>
        <taxon>Streptomycetaceae</taxon>
        <taxon>Streptomyces</taxon>
    </lineage>
</organism>
<dbReference type="PANTHER" id="PTHR43284">
    <property type="entry name" value="ASPARAGINE SYNTHETASE (GLUTAMINE-HYDROLYZING)"/>
    <property type="match status" value="1"/>
</dbReference>
<evidence type="ECO:0000256" key="3">
    <source>
        <dbReference type="ARBA" id="ARBA00012737"/>
    </source>
</evidence>
<accession>A0AB39MR93</accession>
<comment type="similarity">
    <text evidence="2">Belongs to the asparagine synthetase family.</text>
</comment>
<feature type="binding site" evidence="10">
    <location>
        <position position="262"/>
    </location>
    <ligand>
        <name>ATP</name>
        <dbReference type="ChEBI" id="CHEBI:30616"/>
    </ligand>
</feature>
<dbReference type="CDD" id="cd01991">
    <property type="entry name" value="Asn_synthase_B_C"/>
    <property type="match status" value="1"/>
</dbReference>
<dbReference type="InterPro" id="IPR001962">
    <property type="entry name" value="Asn_synthase"/>
</dbReference>
<sequence length="620" mass="68989">MCGITGWVDFSRDLTAQRPVVAAMTDALASRGPDGEGFWLAPHVALGHRRLSVIDRAGGHQPMVAEQDGRTLAVITYCSEVYNFRELRAELEAKGHRFRTTGDTEVVLRSYLEWGDGLAERLNGIFAFGVWDVAREELVLVRDRLGVKPLYYYRTPTGLVFASEPKAILTHPEVSATVDADGLRELLSLAKTPGAAIWRGIHEVRPGEVLRISHAGVTSRRYWALEAVEHRDDLPTTIRNVRHLLADAVARQTVADVPLGILLSGGLDSSVVTALADRTLREKNAGPVRTFAVDFAGYVEGFHTDYMRETPDAPYVKEMAEFIGSRHTDIVLSTSDLTGPAARAGALRASDFPFGRGDRDTSLYLLCKAVSQHCTAALTGESSDEVFGGYWWFHDPEIVARPDFPWLAMFGHVTDDGPDSATSLLDVGLLKTLDLPGYRHARYHEALAEVPHLDGVSATERRMREICYLTLTRLMQLLLDRMDRMSMSAPIEVRVPFCDHRLVEYVFNTPWSMKSFDGREKSLLRAAAADLVPPSVLERRKAPFPATQDVGYEKWLRSELAARTTEDGPITPLLNLNRARRLAAEPTGPVSSNETRSTIELVLRLDDWLRAYDVRLDVDD</sequence>
<evidence type="ECO:0000256" key="1">
    <source>
        <dbReference type="ARBA" id="ARBA00005187"/>
    </source>
</evidence>
<evidence type="ECO:0000256" key="4">
    <source>
        <dbReference type="ARBA" id="ARBA00022741"/>
    </source>
</evidence>
<keyword evidence="7 9" id="KW-0315">Glutamine amidotransferase</keyword>
<dbReference type="InterPro" id="IPR017932">
    <property type="entry name" value="GATase_2_dom"/>
</dbReference>
<evidence type="ECO:0000259" key="12">
    <source>
        <dbReference type="PROSITE" id="PS51278"/>
    </source>
</evidence>
<dbReference type="PROSITE" id="PS51278">
    <property type="entry name" value="GATASE_TYPE_2"/>
    <property type="match status" value="1"/>
</dbReference>
<dbReference type="InterPro" id="IPR029055">
    <property type="entry name" value="Ntn_hydrolases_N"/>
</dbReference>
<dbReference type="Pfam" id="PF13537">
    <property type="entry name" value="GATase_7"/>
    <property type="match status" value="1"/>
</dbReference>
<dbReference type="Gene3D" id="3.60.20.10">
    <property type="entry name" value="Glutamine Phosphoribosylpyrophosphate, subunit 1, domain 1"/>
    <property type="match status" value="1"/>
</dbReference>
<dbReference type="PANTHER" id="PTHR43284:SF1">
    <property type="entry name" value="ASPARAGINE SYNTHETASE"/>
    <property type="match status" value="1"/>
</dbReference>
<evidence type="ECO:0000256" key="11">
    <source>
        <dbReference type="PIRSR" id="PIRSR001589-3"/>
    </source>
</evidence>
<dbReference type="InterPro" id="IPR014729">
    <property type="entry name" value="Rossmann-like_a/b/a_fold"/>
</dbReference>
<name>A0AB39MR93_9ACTN</name>
<gene>
    <name evidence="13" type="primary">asnB</name>
    <name evidence="13" type="ORF">AB5J58_48535</name>
</gene>
<protein>
    <recommendedName>
        <fullName evidence="3">asparagine synthase (glutamine-hydrolyzing)</fullName>
        <ecNumber evidence="3">6.3.5.4</ecNumber>
    </recommendedName>
</protein>
<dbReference type="CDD" id="cd00712">
    <property type="entry name" value="AsnB"/>
    <property type="match status" value="1"/>
</dbReference>
<dbReference type="AlphaFoldDB" id="A0AB39MR93"/>
<dbReference type="Gene3D" id="3.40.50.620">
    <property type="entry name" value="HUPs"/>
    <property type="match status" value="1"/>
</dbReference>
<dbReference type="GO" id="GO:0005829">
    <property type="term" value="C:cytosol"/>
    <property type="evidence" value="ECO:0007669"/>
    <property type="project" value="TreeGrafter"/>
</dbReference>
<evidence type="ECO:0000256" key="8">
    <source>
        <dbReference type="ARBA" id="ARBA00048741"/>
    </source>
</evidence>
<evidence type="ECO:0000313" key="13">
    <source>
        <dbReference type="EMBL" id="XDQ07549.1"/>
    </source>
</evidence>
<dbReference type="RefSeq" id="WP_369192320.1">
    <property type="nucleotide sequence ID" value="NZ_CP163431.1"/>
</dbReference>
<dbReference type="GO" id="GO:0006529">
    <property type="term" value="P:asparagine biosynthetic process"/>
    <property type="evidence" value="ECO:0007669"/>
    <property type="project" value="UniProtKB-KW"/>
</dbReference>
<evidence type="ECO:0000256" key="9">
    <source>
        <dbReference type="PIRSR" id="PIRSR001589-1"/>
    </source>
</evidence>
<dbReference type="EC" id="6.3.5.4" evidence="3"/>
<evidence type="ECO:0000256" key="10">
    <source>
        <dbReference type="PIRSR" id="PIRSR001589-2"/>
    </source>
</evidence>
<dbReference type="InterPro" id="IPR051786">
    <property type="entry name" value="ASN_synthetase/amidase"/>
</dbReference>
<dbReference type="InterPro" id="IPR033738">
    <property type="entry name" value="AsnB_N"/>
</dbReference>
<evidence type="ECO:0000256" key="2">
    <source>
        <dbReference type="ARBA" id="ARBA00005752"/>
    </source>
</evidence>
<keyword evidence="6 9" id="KW-0061">Asparagine biosynthesis</keyword>
<keyword evidence="9" id="KW-0028">Amino-acid biosynthesis</keyword>
<evidence type="ECO:0000256" key="5">
    <source>
        <dbReference type="ARBA" id="ARBA00022840"/>
    </source>
</evidence>
<feature type="domain" description="Glutamine amidotransferase type-2" evidence="12">
    <location>
        <begin position="2"/>
        <end position="215"/>
    </location>
</feature>
<evidence type="ECO:0000256" key="6">
    <source>
        <dbReference type="ARBA" id="ARBA00022888"/>
    </source>
</evidence>
<feature type="binding site" evidence="10">
    <location>
        <position position="293"/>
    </location>
    <ligand>
        <name>ATP</name>
        <dbReference type="ChEBI" id="CHEBI:30616"/>
    </ligand>
</feature>
<dbReference type="PIRSF" id="PIRSF001589">
    <property type="entry name" value="Asn_synthetase_glu-h"/>
    <property type="match status" value="1"/>
</dbReference>
<dbReference type="SUPFAM" id="SSF56235">
    <property type="entry name" value="N-terminal nucleophile aminohydrolases (Ntn hydrolases)"/>
    <property type="match status" value="1"/>
</dbReference>